<sequence>MVEAPGIETPAEGRDPQGSRRFPHATGAASVPTTAAKCAKPREPDESRTKPEDPRTVLLGQLAEGMRAALAAGDVEAARIAHETIGRLLGAPGADAAGVVDLAAERARRGG</sequence>
<dbReference type="KEGG" id="scl:sce6278"/>
<dbReference type="HOGENOM" id="CLU_172596_0_0_7"/>
<organism evidence="2 3">
    <name type="scientific">Sorangium cellulosum (strain So ce56)</name>
    <name type="common">Polyangium cellulosum (strain So ce56)</name>
    <dbReference type="NCBI Taxonomy" id="448385"/>
    <lineage>
        <taxon>Bacteria</taxon>
        <taxon>Pseudomonadati</taxon>
        <taxon>Myxococcota</taxon>
        <taxon>Polyangia</taxon>
        <taxon>Polyangiales</taxon>
        <taxon>Polyangiaceae</taxon>
        <taxon>Sorangium</taxon>
    </lineage>
</organism>
<gene>
    <name evidence="2" type="ordered locus">sce6278</name>
</gene>
<evidence type="ECO:0000313" key="3">
    <source>
        <dbReference type="Proteomes" id="UP000002139"/>
    </source>
</evidence>
<dbReference type="AlphaFoldDB" id="A9GHD3"/>
<name>A9GHD3_SORC5</name>
<dbReference type="BioCyc" id="SCEL448385:SCE_RS51895-MONOMER"/>
<accession>A9GHD3</accession>
<protein>
    <submittedName>
        <fullName evidence="2">Uncharacterized protein</fullName>
    </submittedName>
</protein>
<evidence type="ECO:0000256" key="1">
    <source>
        <dbReference type="SAM" id="MobiDB-lite"/>
    </source>
</evidence>
<proteinExistence type="predicted"/>
<dbReference type="Proteomes" id="UP000002139">
    <property type="component" value="Chromosome"/>
</dbReference>
<reference evidence="2 3" key="1">
    <citation type="journal article" date="2007" name="Nat. Biotechnol.">
        <title>Complete genome sequence of the myxobacterium Sorangium cellulosum.</title>
        <authorList>
            <person name="Schneiker S."/>
            <person name="Perlova O."/>
            <person name="Kaiser O."/>
            <person name="Gerth K."/>
            <person name="Alici A."/>
            <person name="Altmeyer M.O."/>
            <person name="Bartels D."/>
            <person name="Bekel T."/>
            <person name="Beyer S."/>
            <person name="Bode E."/>
            <person name="Bode H.B."/>
            <person name="Bolten C.J."/>
            <person name="Choudhuri J.V."/>
            <person name="Doss S."/>
            <person name="Elnakady Y.A."/>
            <person name="Frank B."/>
            <person name="Gaigalat L."/>
            <person name="Goesmann A."/>
            <person name="Groeger C."/>
            <person name="Gross F."/>
            <person name="Jelsbak L."/>
            <person name="Jelsbak L."/>
            <person name="Kalinowski J."/>
            <person name="Kegler C."/>
            <person name="Knauber T."/>
            <person name="Konietzny S."/>
            <person name="Kopp M."/>
            <person name="Krause L."/>
            <person name="Krug D."/>
            <person name="Linke B."/>
            <person name="Mahmud T."/>
            <person name="Martinez-Arias R."/>
            <person name="McHardy A.C."/>
            <person name="Merai M."/>
            <person name="Meyer F."/>
            <person name="Mormann S."/>
            <person name="Munoz-Dorado J."/>
            <person name="Perez J."/>
            <person name="Pradella S."/>
            <person name="Rachid S."/>
            <person name="Raddatz G."/>
            <person name="Rosenau F."/>
            <person name="Rueckert C."/>
            <person name="Sasse F."/>
            <person name="Scharfe M."/>
            <person name="Schuster S.C."/>
            <person name="Suen G."/>
            <person name="Treuner-Lange A."/>
            <person name="Velicer G.J."/>
            <person name="Vorholter F.-J."/>
            <person name="Weissman K.J."/>
            <person name="Welch R.D."/>
            <person name="Wenzel S.C."/>
            <person name="Whitworth D.E."/>
            <person name="Wilhelm S."/>
            <person name="Wittmann C."/>
            <person name="Bloecker H."/>
            <person name="Puehler A."/>
            <person name="Mueller R."/>
        </authorList>
    </citation>
    <scope>NUCLEOTIDE SEQUENCE [LARGE SCALE GENOMIC DNA]</scope>
    <source>
        <strain evidence="3">So ce56</strain>
    </source>
</reference>
<feature type="compositionally biased region" description="Basic and acidic residues" evidence="1">
    <location>
        <begin position="40"/>
        <end position="55"/>
    </location>
</feature>
<feature type="region of interest" description="Disordered" evidence="1">
    <location>
        <begin position="1"/>
        <end position="55"/>
    </location>
</feature>
<keyword evidence="3" id="KW-1185">Reference proteome</keyword>
<dbReference type="EMBL" id="AM746676">
    <property type="protein sequence ID" value="CAN96445.1"/>
    <property type="molecule type" value="Genomic_DNA"/>
</dbReference>
<evidence type="ECO:0000313" key="2">
    <source>
        <dbReference type="EMBL" id="CAN96445.1"/>
    </source>
</evidence>